<evidence type="ECO:0000256" key="1">
    <source>
        <dbReference type="SAM" id="MobiDB-lite"/>
    </source>
</evidence>
<feature type="compositionally biased region" description="Polar residues" evidence="1">
    <location>
        <begin position="322"/>
        <end position="331"/>
    </location>
</feature>
<feature type="compositionally biased region" description="Polar residues" evidence="1">
    <location>
        <begin position="1"/>
        <end position="13"/>
    </location>
</feature>
<accession>A0A1D1VBH4</accession>
<evidence type="ECO:0000313" key="3">
    <source>
        <dbReference type="Proteomes" id="UP000186922"/>
    </source>
</evidence>
<feature type="region of interest" description="Disordered" evidence="1">
    <location>
        <begin position="258"/>
        <end position="331"/>
    </location>
</feature>
<evidence type="ECO:0000313" key="2">
    <source>
        <dbReference type="EMBL" id="GAU98240.1"/>
    </source>
</evidence>
<feature type="compositionally biased region" description="Polar residues" evidence="1">
    <location>
        <begin position="271"/>
        <end position="286"/>
    </location>
</feature>
<gene>
    <name evidence="2" type="primary">RvY_09415-1</name>
    <name evidence="2" type="synonym">RvY_09415.1</name>
    <name evidence="2" type="ORF">RvY_09415</name>
</gene>
<organism evidence="2 3">
    <name type="scientific">Ramazzottius varieornatus</name>
    <name type="common">Water bear</name>
    <name type="synonym">Tardigrade</name>
    <dbReference type="NCBI Taxonomy" id="947166"/>
    <lineage>
        <taxon>Eukaryota</taxon>
        <taxon>Metazoa</taxon>
        <taxon>Ecdysozoa</taxon>
        <taxon>Tardigrada</taxon>
        <taxon>Eutardigrada</taxon>
        <taxon>Parachela</taxon>
        <taxon>Hypsibioidea</taxon>
        <taxon>Ramazzottiidae</taxon>
        <taxon>Ramazzottius</taxon>
    </lineage>
</organism>
<dbReference type="OrthoDB" id="10619347at2759"/>
<feature type="region of interest" description="Disordered" evidence="1">
    <location>
        <begin position="196"/>
        <end position="219"/>
    </location>
</feature>
<dbReference type="Proteomes" id="UP000186922">
    <property type="component" value="Unassembled WGS sequence"/>
</dbReference>
<protein>
    <submittedName>
        <fullName evidence="2">Uncharacterized protein</fullName>
    </submittedName>
</protein>
<name>A0A1D1VBH4_RAMVA</name>
<feature type="region of interest" description="Disordered" evidence="1">
    <location>
        <begin position="1"/>
        <end position="96"/>
    </location>
</feature>
<proteinExistence type="predicted"/>
<comment type="caution">
    <text evidence="2">The sequence shown here is derived from an EMBL/GenBank/DDBJ whole genome shotgun (WGS) entry which is preliminary data.</text>
</comment>
<keyword evidence="3" id="KW-1185">Reference proteome</keyword>
<dbReference type="AlphaFoldDB" id="A0A1D1VBH4"/>
<sequence length="331" mass="35699">MDSDMTDTGSDPSTPEPSLYNAEVVRKPSTMKYRASDPYSLRDFQPRKRGFTVSCSPSNGSPRDVSENPFVGWRDDSGVHSTVPTFPDSPARPGGSDHGIALRLKGAVDKLEGFSLGGDHGPSRLSANAEGFPLRRRKMLPVINQLKQESKSFVAAECYGEGEMHAKMRLSRSCSDLTLPNLFSSLSWTPPATIEASPSHSIAMPSPPSPSSTETCPVSMFPERASEPISIAGSSRCSSVDLNDPEVSVSPVGLLFTMPASPHSPVGRGRSGSQSPYRRTYSTSNGMRDPHLRQSLLGKRKAQESDDESASDKRFCVPPSPTLSNASDMEF</sequence>
<dbReference type="EMBL" id="BDGG01000004">
    <property type="protein sequence ID" value="GAU98240.1"/>
    <property type="molecule type" value="Genomic_DNA"/>
</dbReference>
<reference evidence="2 3" key="1">
    <citation type="journal article" date="2016" name="Nat. Commun.">
        <title>Extremotolerant tardigrade genome and improved radiotolerance of human cultured cells by tardigrade-unique protein.</title>
        <authorList>
            <person name="Hashimoto T."/>
            <person name="Horikawa D.D."/>
            <person name="Saito Y."/>
            <person name="Kuwahara H."/>
            <person name="Kozuka-Hata H."/>
            <person name="Shin-I T."/>
            <person name="Minakuchi Y."/>
            <person name="Ohishi K."/>
            <person name="Motoyama A."/>
            <person name="Aizu T."/>
            <person name="Enomoto A."/>
            <person name="Kondo K."/>
            <person name="Tanaka S."/>
            <person name="Hara Y."/>
            <person name="Koshikawa S."/>
            <person name="Sagara H."/>
            <person name="Miura T."/>
            <person name="Yokobori S."/>
            <person name="Miyagawa K."/>
            <person name="Suzuki Y."/>
            <person name="Kubo T."/>
            <person name="Oyama M."/>
            <person name="Kohara Y."/>
            <person name="Fujiyama A."/>
            <person name="Arakawa K."/>
            <person name="Katayama T."/>
            <person name="Toyoda A."/>
            <person name="Kunieda T."/>
        </authorList>
    </citation>
    <scope>NUCLEOTIDE SEQUENCE [LARGE SCALE GENOMIC DNA]</scope>
    <source>
        <strain evidence="2 3">YOKOZUNA-1</strain>
    </source>
</reference>